<name>A0A0J9HI50_AJEDA</name>
<dbReference type="EMBL" id="GG749517">
    <property type="protein sequence ID" value="KMW68844.1"/>
    <property type="molecule type" value="Genomic_DNA"/>
</dbReference>
<accession>A0A0J9HI50</accession>
<feature type="compositionally biased region" description="Pro residues" evidence="1">
    <location>
        <begin position="23"/>
        <end position="35"/>
    </location>
</feature>
<evidence type="ECO:0000256" key="1">
    <source>
        <dbReference type="SAM" id="MobiDB-lite"/>
    </source>
</evidence>
<dbReference type="AlphaFoldDB" id="A0A0J9HI50"/>
<feature type="compositionally biased region" description="Polar residues" evidence="1">
    <location>
        <begin position="7"/>
        <end position="16"/>
    </location>
</feature>
<feature type="region of interest" description="Disordered" evidence="1">
    <location>
        <begin position="1"/>
        <end position="60"/>
    </location>
</feature>
<protein>
    <submittedName>
        <fullName evidence="2">Uncharacterized protein</fullName>
    </submittedName>
</protein>
<sequence length="97" mass="10249">MSGGFSVPTSPDTNRATAAIHSNPPPPIQPTPPTSPAWNMANAKEQSATSKPVDANKLDEQTKNTLVRKLSLLTLGKKKSVAKINNVLGFSAIVEAR</sequence>
<gene>
    <name evidence="2" type="ORF">BDDG_13069</name>
</gene>
<organism evidence="2">
    <name type="scientific">Ajellomyces dermatitidis (strain ATCC 18188 / CBS 674.68)</name>
    <name type="common">Blastomyces dermatitidis</name>
    <dbReference type="NCBI Taxonomy" id="653446"/>
    <lineage>
        <taxon>Eukaryota</taxon>
        <taxon>Fungi</taxon>
        <taxon>Dikarya</taxon>
        <taxon>Ascomycota</taxon>
        <taxon>Pezizomycotina</taxon>
        <taxon>Eurotiomycetes</taxon>
        <taxon>Eurotiomycetidae</taxon>
        <taxon>Onygenales</taxon>
        <taxon>Ajellomycetaceae</taxon>
        <taxon>Blastomyces</taxon>
    </lineage>
</organism>
<reference evidence="2" key="1">
    <citation type="submission" date="2010-03" db="EMBL/GenBank/DDBJ databases">
        <title>Annotation of Blastomyces dermatitidis strain ATCC 18188.</title>
        <authorList>
            <consortium name="The Broad Institute Genome Sequencing Platform"/>
            <consortium name="Broad Institute Genome Sequencing Center for Infectious Disease."/>
            <person name="Cuomo C."/>
            <person name="Klein B."/>
            <person name="Sullivan T."/>
            <person name="Heitman J."/>
            <person name="Young S."/>
            <person name="Zeng Q."/>
            <person name="Gargeya S."/>
            <person name="Alvarado L."/>
            <person name="Berlin A.M."/>
            <person name="Chapman S.B."/>
            <person name="Chen Z."/>
            <person name="Freedman E."/>
            <person name="Gellesch M."/>
            <person name="Goldberg J."/>
            <person name="Griggs A."/>
            <person name="Gujja S."/>
            <person name="Heilman E."/>
            <person name="Heiman D."/>
            <person name="Howarth C."/>
            <person name="Mehta T."/>
            <person name="Neiman D."/>
            <person name="Pearson M."/>
            <person name="Roberts A."/>
            <person name="Saif S."/>
            <person name="Shea T."/>
            <person name="Shenoy N."/>
            <person name="Sisk P."/>
            <person name="Stolte C."/>
            <person name="Sykes S."/>
            <person name="White J."/>
            <person name="Yandava C."/>
            <person name="Haas B."/>
            <person name="Nusbaum C."/>
            <person name="Birren B."/>
        </authorList>
    </citation>
    <scope>NUCLEOTIDE SEQUENCE</scope>
    <source>
        <strain evidence="2">ATCC 18188</strain>
    </source>
</reference>
<proteinExistence type="predicted"/>
<evidence type="ECO:0000313" key="2">
    <source>
        <dbReference type="EMBL" id="KMW68844.1"/>
    </source>
</evidence>
<dbReference type="Proteomes" id="UP000007802">
    <property type="component" value="Unassembled WGS sequence"/>
</dbReference>